<evidence type="ECO:0000313" key="7">
    <source>
        <dbReference type="Proteomes" id="UP000444980"/>
    </source>
</evidence>
<dbReference type="GO" id="GO:0005886">
    <property type="term" value="C:plasma membrane"/>
    <property type="evidence" value="ECO:0007669"/>
    <property type="project" value="TreeGrafter"/>
</dbReference>
<feature type="binding site" evidence="2">
    <location>
        <position position="59"/>
    </location>
    <ligand>
        <name>CoA</name>
        <dbReference type="ChEBI" id="CHEBI:57287"/>
    </ligand>
</feature>
<dbReference type="EMBL" id="BJOU01000001">
    <property type="protein sequence ID" value="GED97669.1"/>
    <property type="molecule type" value="Genomic_DNA"/>
</dbReference>
<dbReference type="SUPFAM" id="SSF56214">
    <property type="entry name" value="4'-phosphopantetheinyl transferase"/>
    <property type="match status" value="1"/>
</dbReference>
<keyword evidence="3" id="KW-0479">Metal-binding</keyword>
<dbReference type="PRINTS" id="PR01399">
    <property type="entry name" value="ENTSNTHTASED"/>
</dbReference>
<sequence>MTTPVPGISTSTMIAPLLPGGIASAESFGDPEGLTALPAEESIIGRAVEKRRKEFITARACARVALGELGIDPVPIMRGEKDMPVWPDGVVGSITHTAGYRAAIVAFGMSVRSLGIDAEPHEALPDGVLDLTSIDAERDVLATRPEGLHWDRLLFCAKETTYKAWFPLTRRWLGFEDAHITFDKAGDLDGGGAHGTFTSRILIDPAAADGGPPLLELPGRWLIARGFITTTIALR</sequence>
<gene>
    <name evidence="6" type="ORF">nbrc107697_17080</name>
</gene>
<reference evidence="7" key="1">
    <citation type="submission" date="2019-06" db="EMBL/GenBank/DDBJ databases">
        <title>Gordonia isolated from sludge of a wastewater treatment plant.</title>
        <authorList>
            <person name="Tamura T."/>
            <person name="Aoyama K."/>
            <person name="Kang Y."/>
            <person name="Saito S."/>
            <person name="Akiyama N."/>
            <person name="Yazawa K."/>
            <person name="Gonoi T."/>
            <person name="Mikami Y."/>
        </authorList>
    </citation>
    <scope>NUCLEOTIDE SEQUENCE [LARGE SCALE GENOMIC DNA]</scope>
    <source>
        <strain evidence="7">NBRC 107697</strain>
    </source>
</reference>
<dbReference type="GO" id="GO:0000287">
    <property type="term" value="F:magnesium ion binding"/>
    <property type="evidence" value="ECO:0007669"/>
    <property type="project" value="InterPro"/>
</dbReference>
<feature type="binding site" evidence="3">
    <location>
        <position position="119"/>
    </location>
    <ligand>
        <name>Mg(2+)</name>
        <dbReference type="ChEBI" id="CHEBI:18420"/>
    </ligand>
</feature>
<feature type="domain" description="4'-phosphopantetheinyl transferase" evidence="4">
    <location>
        <begin position="113"/>
        <end position="186"/>
    </location>
</feature>
<dbReference type="GO" id="GO:0009366">
    <property type="term" value="C:enterobactin synthetase complex"/>
    <property type="evidence" value="ECO:0007669"/>
    <property type="project" value="InterPro"/>
</dbReference>
<dbReference type="InterPro" id="IPR037143">
    <property type="entry name" value="4-PPantetheinyl_Trfase_dom_sf"/>
</dbReference>
<keyword evidence="1 6" id="KW-0808">Transferase</keyword>
<dbReference type="Pfam" id="PF01648">
    <property type="entry name" value="ACPS"/>
    <property type="match status" value="1"/>
</dbReference>
<dbReference type="AlphaFoldDB" id="A0A7I9UXL4"/>
<evidence type="ECO:0000256" key="3">
    <source>
        <dbReference type="PIRSR" id="PIRSR603542-2"/>
    </source>
</evidence>
<feature type="binding site" evidence="2">
    <location>
        <position position="51"/>
    </location>
    <ligand>
        <name>CoA</name>
        <dbReference type="ChEBI" id="CHEBI:57287"/>
    </ligand>
</feature>
<dbReference type="Pfam" id="PF17837">
    <property type="entry name" value="4PPT_N"/>
    <property type="match status" value="1"/>
</dbReference>
<dbReference type="InterPro" id="IPR041354">
    <property type="entry name" value="4PPT_N"/>
</dbReference>
<evidence type="ECO:0000313" key="6">
    <source>
        <dbReference type="EMBL" id="GED97669.1"/>
    </source>
</evidence>
<feature type="binding site" evidence="3">
    <location>
        <position position="118"/>
    </location>
    <ligand>
        <name>Mg(2+)</name>
        <dbReference type="ChEBI" id="CHEBI:18420"/>
    </ligand>
</feature>
<feature type="domain" description="4'-phosphopantetheinyl transferase N-terminal" evidence="5">
    <location>
        <begin position="40"/>
        <end position="106"/>
    </location>
</feature>
<keyword evidence="7" id="KW-1185">Reference proteome</keyword>
<proteinExistence type="predicted"/>
<dbReference type="InterPro" id="IPR003542">
    <property type="entry name" value="Enbac_synth_compD-like"/>
</dbReference>
<protein>
    <submittedName>
        <fullName evidence="6">4'-phosphopantetheinyl transferase</fullName>
    </submittedName>
</protein>
<dbReference type="PANTHER" id="PTHR38096:SF1">
    <property type="entry name" value="ENTEROBACTIN SYNTHASE COMPONENT D"/>
    <property type="match status" value="1"/>
</dbReference>
<dbReference type="PANTHER" id="PTHR38096">
    <property type="entry name" value="ENTEROBACTIN SYNTHASE COMPONENT D"/>
    <property type="match status" value="1"/>
</dbReference>
<evidence type="ECO:0000259" key="5">
    <source>
        <dbReference type="Pfam" id="PF17837"/>
    </source>
</evidence>
<feature type="binding site" evidence="2">
    <location>
        <position position="163"/>
    </location>
    <ligand>
        <name>CoA</name>
        <dbReference type="ChEBI" id="CHEBI:57287"/>
    </ligand>
</feature>
<evidence type="ECO:0000259" key="4">
    <source>
        <dbReference type="Pfam" id="PF01648"/>
    </source>
</evidence>
<comment type="cofactor">
    <cofactor evidence="3">
        <name>Mg(2+)</name>
        <dbReference type="ChEBI" id="CHEBI:18420"/>
    </cofactor>
</comment>
<organism evidence="6 7">
    <name type="scientific">Gordonia crocea</name>
    <dbReference type="NCBI Taxonomy" id="589162"/>
    <lineage>
        <taxon>Bacteria</taxon>
        <taxon>Bacillati</taxon>
        <taxon>Actinomycetota</taxon>
        <taxon>Actinomycetes</taxon>
        <taxon>Mycobacteriales</taxon>
        <taxon>Gordoniaceae</taxon>
        <taxon>Gordonia</taxon>
    </lineage>
</organism>
<dbReference type="InterPro" id="IPR008278">
    <property type="entry name" value="4-PPantetheinyl_Trfase_dom"/>
</dbReference>
<comment type="caution">
    <text evidence="6">The sequence shown here is derived from an EMBL/GenBank/DDBJ whole genome shotgun (WGS) entry which is preliminary data.</text>
</comment>
<accession>A0A7I9UXL4</accession>
<feature type="binding site" evidence="2">
    <location>
        <begin position="95"/>
        <end position="96"/>
    </location>
    <ligand>
        <name>CoA</name>
        <dbReference type="ChEBI" id="CHEBI:57287"/>
    </ligand>
</feature>
<dbReference type="GO" id="GO:0009239">
    <property type="term" value="P:enterobactin biosynthetic process"/>
    <property type="evidence" value="ECO:0007669"/>
    <property type="project" value="InterPro"/>
</dbReference>
<feature type="binding site" evidence="2">
    <location>
        <position position="117"/>
    </location>
    <ligand>
        <name>CoA</name>
        <dbReference type="ChEBI" id="CHEBI:57287"/>
    </ligand>
</feature>
<name>A0A7I9UXL4_9ACTN</name>
<dbReference type="Gene3D" id="3.90.470.20">
    <property type="entry name" value="4'-phosphopantetheinyl transferase domain"/>
    <property type="match status" value="1"/>
</dbReference>
<dbReference type="GO" id="GO:0008897">
    <property type="term" value="F:holo-[acyl-carrier-protein] synthase activity"/>
    <property type="evidence" value="ECO:0007669"/>
    <property type="project" value="InterPro"/>
</dbReference>
<feature type="binding site" evidence="2">
    <location>
        <position position="159"/>
    </location>
    <ligand>
        <name>CoA</name>
        <dbReference type="ChEBI" id="CHEBI:57287"/>
    </ligand>
</feature>
<evidence type="ECO:0000256" key="1">
    <source>
        <dbReference type="ARBA" id="ARBA00022679"/>
    </source>
</evidence>
<evidence type="ECO:0000256" key="2">
    <source>
        <dbReference type="PIRSR" id="PIRSR603542-1"/>
    </source>
</evidence>
<keyword evidence="3" id="KW-0460">Magnesium</keyword>
<feature type="binding site" evidence="3">
    <location>
        <position position="117"/>
    </location>
    <ligand>
        <name>Mg(2+)</name>
        <dbReference type="ChEBI" id="CHEBI:18420"/>
    </ligand>
</feature>
<dbReference type="Proteomes" id="UP000444980">
    <property type="component" value="Unassembled WGS sequence"/>
</dbReference>
<feature type="binding site" evidence="2">
    <location>
        <position position="173"/>
    </location>
    <ligand>
        <name>CoA</name>
        <dbReference type="ChEBI" id="CHEBI:57287"/>
    </ligand>
</feature>